<dbReference type="PhylomeDB" id="B3M9V9"/>
<dbReference type="GO" id="GO:0005634">
    <property type="term" value="C:nucleus"/>
    <property type="evidence" value="ECO:0007669"/>
    <property type="project" value="UniProtKB-SubCell"/>
</dbReference>
<feature type="region of interest" description="Disordered" evidence="17">
    <location>
        <begin position="656"/>
        <end position="683"/>
    </location>
</feature>
<feature type="compositionally biased region" description="Polar residues" evidence="17">
    <location>
        <begin position="453"/>
        <end position="468"/>
    </location>
</feature>
<evidence type="ECO:0000313" key="19">
    <source>
        <dbReference type="EMBL" id="EDV40150.1"/>
    </source>
</evidence>
<reference evidence="19 20" key="1">
    <citation type="journal article" date="2007" name="Nature">
        <title>Evolution of genes and genomes on the Drosophila phylogeny.</title>
        <authorList>
            <consortium name="Drosophila 12 Genomes Consortium"/>
            <person name="Clark A.G."/>
            <person name="Eisen M.B."/>
            <person name="Smith D.R."/>
            <person name="Bergman C.M."/>
            <person name="Oliver B."/>
            <person name="Markow T.A."/>
            <person name="Kaufman T.C."/>
            <person name="Kellis M."/>
            <person name="Gelbart W."/>
            <person name="Iyer V.N."/>
            <person name="Pollard D.A."/>
            <person name="Sackton T.B."/>
            <person name="Larracuente A.M."/>
            <person name="Singh N.D."/>
            <person name="Abad J.P."/>
            <person name="Abt D.N."/>
            <person name="Adryan B."/>
            <person name="Aguade M."/>
            <person name="Akashi H."/>
            <person name="Anderson W.W."/>
            <person name="Aquadro C.F."/>
            <person name="Ardell D.H."/>
            <person name="Arguello R."/>
            <person name="Artieri C.G."/>
            <person name="Barbash D.A."/>
            <person name="Barker D."/>
            <person name="Barsanti P."/>
            <person name="Batterham P."/>
            <person name="Batzoglou S."/>
            <person name="Begun D."/>
            <person name="Bhutkar A."/>
            <person name="Blanco E."/>
            <person name="Bosak S.A."/>
            <person name="Bradley R.K."/>
            <person name="Brand A.D."/>
            <person name="Brent M.R."/>
            <person name="Brooks A.N."/>
            <person name="Brown R.H."/>
            <person name="Butlin R.K."/>
            <person name="Caggese C."/>
            <person name="Calvi B.R."/>
            <person name="Bernardo de Carvalho A."/>
            <person name="Caspi A."/>
            <person name="Castrezana S."/>
            <person name="Celniker S.E."/>
            <person name="Chang J.L."/>
            <person name="Chapple C."/>
            <person name="Chatterji S."/>
            <person name="Chinwalla A."/>
            <person name="Civetta A."/>
            <person name="Clifton S.W."/>
            <person name="Comeron J.M."/>
            <person name="Costello J.C."/>
            <person name="Coyne J.A."/>
            <person name="Daub J."/>
            <person name="David R.G."/>
            <person name="Delcher A.L."/>
            <person name="Delehaunty K."/>
            <person name="Do C.B."/>
            <person name="Ebling H."/>
            <person name="Edwards K."/>
            <person name="Eickbush T."/>
            <person name="Evans J.D."/>
            <person name="Filipski A."/>
            <person name="Findeiss S."/>
            <person name="Freyhult E."/>
            <person name="Fulton L."/>
            <person name="Fulton R."/>
            <person name="Garcia A.C."/>
            <person name="Gardiner A."/>
            <person name="Garfield D.A."/>
            <person name="Garvin B.E."/>
            <person name="Gibson G."/>
            <person name="Gilbert D."/>
            <person name="Gnerre S."/>
            <person name="Godfrey J."/>
            <person name="Good R."/>
            <person name="Gotea V."/>
            <person name="Gravely B."/>
            <person name="Greenberg A.J."/>
            <person name="Griffiths-Jones S."/>
            <person name="Gross S."/>
            <person name="Guigo R."/>
            <person name="Gustafson E.A."/>
            <person name="Haerty W."/>
            <person name="Hahn M.W."/>
            <person name="Halligan D.L."/>
            <person name="Halpern A.L."/>
            <person name="Halter G.M."/>
            <person name="Han M.V."/>
            <person name="Heger A."/>
            <person name="Hillier L."/>
            <person name="Hinrichs A.S."/>
            <person name="Holmes I."/>
            <person name="Hoskins R.A."/>
            <person name="Hubisz M.J."/>
            <person name="Hultmark D."/>
            <person name="Huntley M.A."/>
            <person name="Jaffe D.B."/>
            <person name="Jagadeeshan S."/>
            <person name="Jeck W.R."/>
            <person name="Johnson J."/>
            <person name="Jones C.D."/>
            <person name="Jordan W.C."/>
            <person name="Karpen G.H."/>
            <person name="Kataoka E."/>
            <person name="Keightley P.D."/>
            <person name="Kheradpour P."/>
            <person name="Kirkness E.F."/>
            <person name="Koerich L.B."/>
            <person name="Kristiansen K."/>
            <person name="Kudrna D."/>
            <person name="Kulathinal R.J."/>
            <person name="Kumar S."/>
            <person name="Kwok R."/>
            <person name="Lander E."/>
            <person name="Langley C.H."/>
            <person name="Lapoint R."/>
            <person name="Lazzaro B.P."/>
            <person name="Lee S.J."/>
            <person name="Levesque L."/>
            <person name="Li R."/>
            <person name="Lin C.F."/>
            <person name="Lin M.F."/>
            <person name="Lindblad-Toh K."/>
            <person name="Llopart A."/>
            <person name="Long M."/>
            <person name="Low L."/>
            <person name="Lozovsky E."/>
            <person name="Lu J."/>
            <person name="Luo M."/>
            <person name="Machado C.A."/>
            <person name="Makalowski W."/>
            <person name="Marzo M."/>
            <person name="Matsuda M."/>
            <person name="Matzkin L."/>
            <person name="McAllister B."/>
            <person name="McBride C.S."/>
            <person name="McKernan B."/>
            <person name="McKernan K."/>
            <person name="Mendez-Lago M."/>
            <person name="Minx P."/>
            <person name="Mollenhauer M.U."/>
            <person name="Montooth K."/>
            <person name="Mount S.M."/>
            <person name="Mu X."/>
            <person name="Myers E."/>
            <person name="Negre B."/>
            <person name="Newfeld S."/>
            <person name="Nielsen R."/>
            <person name="Noor M.A."/>
            <person name="O'Grady P."/>
            <person name="Pachter L."/>
            <person name="Papaceit M."/>
            <person name="Parisi M.J."/>
            <person name="Parisi M."/>
            <person name="Parts L."/>
            <person name="Pedersen J.S."/>
            <person name="Pesole G."/>
            <person name="Phillippy A.M."/>
            <person name="Ponting C.P."/>
            <person name="Pop M."/>
            <person name="Porcelli D."/>
            <person name="Powell J.R."/>
            <person name="Prohaska S."/>
            <person name="Pruitt K."/>
            <person name="Puig M."/>
            <person name="Quesneville H."/>
            <person name="Ram K.R."/>
            <person name="Rand D."/>
            <person name="Rasmussen M.D."/>
            <person name="Reed L.K."/>
            <person name="Reenan R."/>
            <person name="Reily A."/>
            <person name="Remington K.A."/>
            <person name="Rieger T.T."/>
            <person name="Ritchie M.G."/>
            <person name="Robin C."/>
            <person name="Rogers Y.H."/>
            <person name="Rohde C."/>
            <person name="Rozas J."/>
            <person name="Rubenfield M.J."/>
            <person name="Ruiz A."/>
            <person name="Russo S."/>
            <person name="Salzberg S.L."/>
            <person name="Sanchez-Gracia A."/>
            <person name="Saranga D.J."/>
            <person name="Sato H."/>
            <person name="Schaeffer S.W."/>
            <person name="Schatz M.C."/>
            <person name="Schlenke T."/>
            <person name="Schwartz R."/>
            <person name="Segarra C."/>
            <person name="Singh R.S."/>
            <person name="Sirot L."/>
            <person name="Sirota M."/>
            <person name="Sisneros N.B."/>
            <person name="Smith C.D."/>
            <person name="Smith T.F."/>
            <person name="Spieth J."/>
            <person name="Stage D.E."/>
            <person name="Stark A."/>
            <person name="Stephan W."/>
            <person name="Strausberg R.L."/>
            <person name="Strempel S."/>
            <person name="Sturgill D."/>
            <person name="Sutton G."/>
            <person name="Sutton G.G."/>
            <person name="Tao W."/>
            <person name="Teichmann S."/>
            <person name="Tobari Y.N."/>
            <person name="Tomimura Y."/>
            <person name="Tsolas J.M."/>
            <person name="Valente V.L."/>
            <person name="Venter E."/>
            <person name="Venter J.C."/>
            <person name="Vicario S."/>
            <person name="Vieira F.G."/>
            <person name="Vilella A.J."/>
            <person name="Villasante A."/>
            <person name="Walenz B."/>
            <person name="Wang J."/>
            <person name="Wasserman M."/>
            <person name="Watts T."/>
            <person name="Wilson D."/>
            <person name="Wilson R.K."/>
            <person name="Wing R.A."/>
            <person name="Wolfner M.F."/>
            <person name="Wong A."/>
            <person name="Wong G.K."/>
            <person name="Wu C.I."/>
            <person name="Wu G."/>
            <person name="Yamamoto D."/>
            <person name="Yang H.P."/>
            <person name="Yang S.P."/>
            <person name="Yorke J.A."/>
            <person name="Yoshida K."/>
            <person name="Zdobnov E."/>
            <person name="Zhang P."/>
            <person name="Zhang Y."/>
            <person name="Zimin A.V."/>
            <person name="Baldwin J."/>
            <person name="Abdouelleil A."/>
            <person name="Abdulkadir J."/>
            <person name="Abebe A."/>
            <person name="Abera B."/>
            <person name="Abreu J."/>
            <person name="Acer S.C."/>
            <person name="Aftuck L."/>
            <person name="Alexander A."/>
            <person name="An P."/>
            <person name="Anderson E."/>
            <person name="Anderson S."/>
            <person name="Arachi H."/>
            <person name="Azer M."/>
            <person name="Bachantsang P."/>
            <person name="Barry A."/>
            <person name="Bayul T."/>
            <person name="Berlin A."/>
            <person name="Bessette D."/>
            <person name="Bloom T."/>
            <person name="Blye J."/>
            <person name="Boguslavskiy L."/>
            <person name="Bonnet C."/>
            <person name="Boukhgalter B."/>
            <person name="Bourzgui I."/>
            <person name="Brown A."/>
            <person name="Cahill P."/>
            <person name="Channer S."/>
            <person name="Cheshatsang Y."/>
            <person name="Chuda L."/>
            <person name="Citroen M."/>
            <person name="Collymore A."/>
            <person name="Cooke P."/>
            <person name="Costello M."/>
            <person name="D'Aco K."/>
            <person name="Daza R."/>
            <person name="De Haan G."/>
            <person name="DeGray S."/>
            <person name="DeMaso C."/>
            <person name="Dhargay N."/>
            <person name="Dooley K."/>
            <person name="Dooley E."/>
            <person name="Doricent M."/>
            <person name="Dorje P."/>
            <person name="Dorjee K."/>
            <person name="Dupes A."/>
            <person name="Elong R."/>
            <person name="Falk J."/>
            <person name="Farina A."/>
            <person name="Faro S."/>
            <person name="Ferguson D."/>
            <person name="Fisher S."/>
            <person name="Foley C.D."/>
            <person name="Franke A."/>
            <person name="Friedrich D."/>
            <person name="Gadbois L."/>
            <person name="Gearin G."/>
            <person name="Gearin C.R."/>
            <person name="Giannoukos G."/>
            <person name="Goode T."/>
            <person name="Graham J."/>
            <person name="Grandbois E."/>
            <person name="Grewal S."/>
            <person name="Gyaltsen K."/>
            <person name="Hafez N."/>
            <person name="Hagos B."/>
            <person name="Hall J."/>
            <person name="Henson C."/>
            <person name="Hollinger A."/>
            <person name="Honan T."/>
            <person name="Huard M.D."/>
            <person name="Hughes L."/>
            <person name="Hurhula B."/>
            <person name="Husby M.E."/>
            <person name="Kamat A."/>
            <person name="Kanga B."/>
            <person name="Kashin S."/>
            <person name="Khazanovich D."/>
            <person name="Kisner P."/>
            <person name="Lance K."/>
            <person name="Lara M."/>
            <person name="Lee W."/>
            <person name="Lennon N."/>
            <person name="Letendre F."/>
            <person name="LeVine R."/>
            <person name="Lipovsky A."/>
            <person name="Liu X."/>
            <person name="Liu J."/>
            <person name="Liu S."/>
            <person name="Lokyitsang T."/>
            <person name="Lokyitsang Y."/>
            <person name="Lubonja R."/>
            <person name="Lui A."/>
            <person name="MacDonald P."/>
            <person name="Magnisalis V."/>
            <person name="Maru K."/>
            <person name="Matthews C."/>
            <person name="McCusker W."/>
            <person name="McDonough S."/>
            <person name="Mehta T."/>
            <person name="Meldrim J."/>
            <person name="Meneus L."/>
            <person name="Mihai O."/>
            <person name="Mihalev A."/>
            <person name="Mihova T."/>
            <person name="Mittelman R."/>
            <person name="Mlenga V."/>
            <person name="Montmayeur A."/>
            <person name="Mulrain L."/>
            <person name="Navidi A."/>
            <person name="Naylor J."/>
            <person name="Negash T."/>
            <person name="Nguyen T."/>
            <person name="Nguyen N."/>
            <person name="Nicol R."/>
            <person name="Norbu C."/>
            <person name="Norbu N."/>
            <person name="Novod N."/>
            <person name="O'Neill B."/>
            <person name="Osman S."/>
            <person name="Markiewicz E."/>
            <person name="Oyono O.L."/>
            <person name="Patti C."/>
            <person name="Phunkhang P."/>
            <person name="Pierre F."/>
            <person name="Priest M."/>
            <person name="Raghuraman S."/>
            <person name="Rege F."/>
            <person name="Reyes R."/>
            <person name="Rise C."/>
            <person name="Rogov P."/>
            <person name="Ross K."/>
            <person name="Ryan E."/>
            <person name="Settipalli S."/>
            <person name="Shea T."/>
            <person name="Sherpa N."/>
            <person name="Shi L."/>
            <person name="Shih D."/>
            <person name="Sparrow T."/>
            <person name="Spaulding J."/>
            <person name="Stalker J."/>
            <person name="Stange-Thomann N."/>
            <person name="Stavropoulos S."/>
            <person name="Stone C."/>
            <person name="Strader C."/>
            <person name="Tesfaye S."/>
            <person name="Thomson T."/>
            <person name="Thoulutsang Y."/>
            <person name="Thoulutsang D."/>
            <person name="Topham K."/>
            <person name="Topping I."/>
            <person name="Tsamla T."/>
            <person name="Vassiliev H."/>
            <person name="Vo A."/>
            <person name="Wangchuk T."/>
            <person name="Wangdi T."/>
            <person name="Weiand M."/>
            <person name="Wilkinson J."/>
            <person name="Wilson A."/>
            <person name="Yadav S."/>
            <person name="Young G."/>
            <person name="Yu Q."/>
            <person name="Zembek L."/>
            <person name="Zhong D."/>
            <person name="Zimmer A."/>
            <person name="Zwirko Z."/>
            <person name="Jaffe D.B."/>
            <person name="Alvarez P."/>
            <person name="Brockman W."/>
            <person name="Butler J."/>
            <person name="Chin C."/>
            <person name="Gnerre S."/>
            <person name="Grabherr M."/>
            <person name="Kleber M."/>
            <person name="Mauceli E."/>
            <person name="MacCallum I."/>
        </authorList>
    </citation>
    <scope>NUCLEOTIDE SEQUENCE [LARGE SCALE GENOMIC DNA]</scope>
    <source>
        <strain evidence="20">Tucson 14024-0371.13</strain>
    </source>
</reference>
<dbReference type="GeneID" id="6493243"/>
<comment type="cofactor">
    <cofactor evidence="1">
        <name>Mn(2+)</name>
        <dbReference type="ChEBI" id="CHEBI:29035"/>
    </cofactor>
</comment>
<dbReference type="InterPro" id="IPR000086">
    <property type="entry name" value="NUDIX_hydrolase_dom"/>
</dbReference>
<dbReference type="GO" id="GO:0035195">
    <property type="term" value="P:miRNA-mediated post-transcriptional gene silencing"/>
    <property type="evidence" value="ECO:0007669"/>
    <property type="project" value="EnsemblMetazoa"/>
</dbReference>
<dbReference type="SUPFAM" id="SSF55811">
    <property type="entry name" value="Nudix"/>
    <property type="match status" value="1"/>
</dbReference>
<evidence type="ECO:0000256" key="7">
    <source>
        <dbReference type="ARBA" id="ARBA00022553"/>
    </source>
</evidence>
<keyword evidence="9 19" id="KW-0378">Hydrolase</keyword>
<accession>B3M9V9</accession>
<dbReference type="GO" id="GO:0003723">
    <property type="term" value="F:RNA binding"/>
    <property type="evidence" value="ECO:0007669"/>
    <property type="project" value="UniProtKB-KW"/>
</dbReference>
<dbReference type="GO" id="GO:0030866">
    <property type="term" value="P:cortical actin cytoskeleton organization"/>
    <property type="evidence" value="ECO:0007669"/>
    <property type="project" value="EnsemblMetazoa"/>
</dbReference>
<evidence type="ECO:0000256" key="5">
    <source>
        <dbReference type="ARBA" id="ARBA00005279"/>
    </source>
</evidence>
<keyword evidence="7" id="KW-0597">Phosphoprotein</keyword>
<keyword evidence="12" id="KW-0539">Nucleus</keyword>
<evidence type="ECO:0000256" key="14">
    <source>
        <dbReference type="ARBA" id="ARBA00060003"/>
    </source>
</evidence>
<evidence type="ECO:0000259" key="18">
    <source>
        <dbReference type="PROSITE" id="PS51462"/>
    </source>
</evidence>
<dbReference type="OMA" id="CEWFRID"/>
<dbReference type="Gene3D" id="3.90.79.10">
    <property type="entry name" value="Nucleoside Triphosphate Pyrophosphohydrolase"/>
    <property type="match status" value="1"/>
</dbReference>
<sequence length="768" mass="84787">MEITAASVSASASVSVSGKENDNVNNLTLLASLTLQKVLNIKNNNSSGGDTQIEKHQKQQLQQQQQLRQSLNISDNNVLNELLKSGAVFTKTVTTPTAPIAIERKRQPQQQLQHQLQQQHQKHQNSAQKQRLNSSISSTHSSTSTNSSYGSSSDDAAAVATATKVTTLATPSTTATATTKASSIKLPEKSKIPSDILDDLASRFIINVPDMELNNLIRICFQVEQAHWFYLDFFCAPAVSEDGESQNQSQSVQRKLPAVGIKQFAMQLFQHIPFLNKHFGTVDQILEQWKKYKMSVPTYGAILVSEDHNHCLLVQSYFARNSWGFPKGKINENEDPAHCATREVYEETGFDITDIIDANDYIEAFINYQYTRLYIVRNIPLDTLFAPRTRNEIKCCEWFRIDSLPVNKNDAISKAKLGKNANSFFMIIPFVKRLKKWVNERKAGIEPRRRKCSGQQSPKAASPTNINGSGKKDLVGLRNTSRRQRHKSMGDLDGVKLNNLNGKPAGPGSAAPALVPAAAAIKTMNICNSNGKRNKQNAAAGSNQSTPVTTLVAGGGGGTGASVSSKRQLFHSQSQNDAQQPVGSEKIVSSFDLIRIEELQLNAAKVQKQQQQQQQQQQQRSRVKSQSENQQPVVKQILGHQPTTGVDLIAMLSAAAAAQRTPKTEQPQQQPQQQQQRPRPASVSLNFGESQVVTGSAQDSQDMHKLQRMASGSNLRILKRAQSQQPPQQQLQLPQVQVPQPGAADFTPNFNSWTNFSFTKNFIANVFC</sequence>
<dbReference type="GO" id="GO:0043186">
    <property type="term" value="C:P granule"/>
    <property type="evidence" value="ECO:0007669"/>
    <property type="project" value="EnsemblMetazoa"/>
</dbReference>
<dbReference type="Pfam" id="PF05026">
    <property type="entry name" value="DCP2"/>
    <property type="match status" value="1"/>
</dbReference>
<dbReference type="InterPro" id="IPR015797">
    <property type="entry name" value="NUDIX_hydrolase-like_dom_sf"/>
</dbReference>
<comment type="function">
    <text evidence="14">Decapping metalloenzyme that catalyzes the cleavage of the cap structure on mRNAs. Removes the 7-methyl guanine cap structure from mRNA molecules, yielding a 5'-phosphorylated mRNA fragment and 7m-GDP. Necessary for the degradation of mRNAs, both in normal mRNA turnover and in nonsense-mediated mRNA decay. Plays a role in replication-dependent histone mRNA degradation. Has higher activity towards mRNAs that lack a poly(A) tail. Has no activity towards a cap structure lacking an RNA moiety. The presence of a N(6)-methyladenosine methylation at the second transcribed position of mRNAs (N(6),2'-O-dimethyladenosine cap; m6A(m)) provides resistance to DCP2-mediated decapping. Blocks autophagy in nutrient-rich conditions by repressing the expression of ATG-related genes through degradation of their transcripts.</text>
</comment>
<dbReference type="STRING" id="7217.B3M9V9"/>
<proteinExistence type="inferred from homology"/>
<dbReference type="AlphaFoldDB" id="B3M9V9"/>
<dbReference type="GO" id="GO:0051015">
    <property type="term" value="F:actin filament binding"/>
    <property type="evidence" value="ECO:0007669"/>
    <property type="project" value="EnsemblMetazoa"/>
</dbReference>
<keyword evidence="8" id="KW-0479">Metal-binding</keyword>
<dbReference type="eggNOG" id="KOG2937">
    <property type="taxonomic scope" value="Eukaryota"/>
</dbReference>
<dbReference type="Proteomes" id="UP000007801">
    <property type="component" value="Unassembled WGS sequence"/>
</dbReference>
<evidence type="ECO:0000256" key="2">
    <source>
        <dbReference type="ARBA" id="ARBA00001946"/>
    </source>
</evidence>
<dbReference type="GO" id="GO:0031087">
    <property type="term" value="P:deadenylation-independent decapping of nuclear-transcribed mRNA"/>
    <property type="evidence" value="ECO:0007669"/>
    <property type="project" value="EnsemblMetazoa"/>
</dbReference>
<evidence type="ECO:0000256" key="10">
    <source>
        <dbReference type="ARBA" id="ARBA00022884"/>
    </source>
</evidence>
<feature type="domain" description="Nudix hydrolase" evidence="18">
    <location>
        <begin position="294"/>
        <end position="423"/>
    </location>
</feature>
<feature type="region of interest" description="Disordered" evidence="17">
    <location>
        <begin position="106"/>
        <end position="153"/>
    </location>
</feature>
<feature type="compositionally biased region" description="Low complexity" evidence="17">
    <location>
        <begin position="612"/>
        <end position="627"/>
    </location>
</feature>
<dbReference type="GO" id="GO:0045451">
    <property type="term" value="P:pole plasm oskar mRNA localization"/>
    <property type="evidence" value="ECO:0007669"/>
    <property type="project" value="EnsemblMetazoa"/>
</dbReference>
<dbReference type="KEGG" id="dan:6493243"/>
<evidence type="ECO:0000256" key="9">
    <source>
        <dbReference type="ARBA" id="ARBA00022801"/>
    </source>
</evidence>
<dbReference type="EMBL" id="CH902618">
    <property type="protein sequence ID" value="EDV40150.1"/>
    <property type="molecule type" value="Genomic_DNA"/>
</dbReference>
<dbReference type="SMR" id="B3M9V9"/>
<dbReference type="PANTHER" id="PTHR23114:SF17">
    <property type="entry name" value="M7GPPPN-MRNA HYDROLASE"/>
    <property type="match status" value="1"/>
</dbReference>
<comment type="catalytic activity">
    <reaction evidence="13">
        <text>a 5'-end (N(7)-methyl 5'-triphosphoguanosine)-ribonucleoside in mRNA + H2O = N(7)-methyl-GDP + a 5'-end phospho-ribonucleoside in mRNA + 2 H(+)</text>
        <dbReference type="Rhea" id="RHEA:67484"/>
        <dbReference type="Rhea" id="RHEA-COMP:15692"/>
        <dbReference type="Rhea" id="RHEA-COMP:17167"/>
        <dbReference type="ChEBI" id="CHEBI:15377"/>
        <dbReference type="ChEBI" id="CHEBI:15378"/>
        <dbReference type="ChEBI" id="CHEBI:63714"/>
        <dbReference type="ChEBI" id="CHEBI:138282"/>
        <dbReference type="ChEBI" id="CHEBI:156461"/>
        <dbReference type="EC" id="3.6.1.62"/>
    </reaction>
    <physiologicalReaction direction="left-to-right" evidence="13">
        <dbReference type="Rhea" id="RHEA:67485"/>
    </physiologicalReaction>
</comment>
<evidence type="ECO:0000256" key="13">
    <source>
        <dbReference type="ARBA" id="ARBA00047661"/>
    </source>
</evidence>
<feature type="region of interest" description="Disordered" evidence="17">
    <location>
        <begin position="445"/>
        <end position="510"/>
    </location>
</feature>
<dbReference type="Gene3D" id="1.10.10.1050">
    <property type="entry name" value="Dcp2, box A domain"/>
    <property type="match status" value="1"/>
</dbReference>
<dbReference type="FunFam" id="1.10.10.1050:FF:000001">
    <property type="entry name" value="M7GpppN-mRNA hydrolase isoform 2"/>
    <property type="match status" value="1"/>
</dbReference>
<keyword evidence="10" id="KW-0694">RNA-binding</keyword>
<feature type="region of interest" description="Disordered" evidence="17">
    <location>
        <begin position="532"/>
        <end position="584"/>
    </location>
</feature>
<dbReference type="InParanoid" id="B3M9V9"/>
<dbReference type="SMART" id="SM01125">
    <property type="entry name" value="DCP2"/>
    <property type="match status" value="1"/>
</dbReference>
<evidence type="ECO:0000256" key="8">
    <source>
        <dbReference type="ARBA" id="ARBA00022723"/>
    </source>
</evidence>
<dbReference type="GO" id="GO:0010603">
    <property type="term" value="P:regulation of cytoplasmic mRNA processing body assembly"/>
    <property type="evidence" value="ECO:0007669"/>
    <property type="project" value="EnsemblMetazoa"/>
</dbReference>
<dbReference type="GO" id="GO:0000290">
    <property type="term" value="P:deadenylation-dependent decapping of nuclear-transcribed mRNA"/>
    <property type="evidence" value="ECO:0007669"/>
    <property type="project" value="EnsemblMetazoa"/>
</dbReference>
<dbReference type="Pfam" id="PF00293">
    <property type="entry name" value="NUDIX"/>
    <property type="match status" value="1"/>
</dbReference>
<keyword evidence="11" id="KW-0464">Manganese</keyword>
<evidence type="ECO:0000256" key="4">
    <source>
        <dbReference type="ARBA" id="ARBA00004201"/>
    </source>
</evidence>
<name>B3M9V9_DROAN</name>
<dbReference type="OrthoDB" id="18996at2759"/>
<keyword evidence="20" id="KW-1185">Reference proteome</keyword>
<dbReference type="HOGENOM" id="CLU_014253_0_0_1"/>
<feature type="region of interest" description="Disordered" evidence="17">
    <location>
        <begin position="612"/>
        <end position="631"/>
    </location>
</feature>
<dbReference type="CTD" id="167227"/>
<protein>
    <recommendedName>
        <fullName evidence="15">m7GpppN-mRNA hydrolase</fullName>
    </recommendedName>
    <alternativeName>
        <fullName evidence="16">mRNA-decapping enzyme 2</fullName>
    </alternativeName>
</protein>
<keyword evidence="6" id="KW-0963">Cytoplasm</keyword>
<dbReference type="GO" id="GO:0000184">
    <property type="term" value="P:nuclear-transcribed mRNA catabolic process, nonsense-mediated decay"/>
    <property type="evidence" value="ECO:0007669"/>
    <property type="project" value="InterPro"/>
</dbReference>
<dbReference type="GO" id="GO:0000932">
    <property type="term" value="C:P-body"/>
    <property type="evidence" value="ECO:0007669"/>
    <property type="project" value="UniProtKB-SubCell"/>
</dbReference>
<evidence type="ECO:0000256" key="15">
    <source>
        <dbReference type="ARBA" id="ARBA00068566"/>
    </source>
</evidence>
<comment type="cofactor">
    <cofactor evidence="2">
        <name>Mg(2+)</name>
        <dbReference type="ChEBI" id="CHEBI:18420"/>
    </cofactor>
</comment>
<dbReference type="InterPro" id="IPR007722">
    <property type="entry name" value="DCP2_BoxA"/>
</dbReference>
<dbReference type="GO" id="GO:0030145">
    <property type="term" value="F:manganese ion binding"/>
    <property type="evidence" value="ECO:0007669"/>
    <property type="project" value="InterPro"/>
</dbReference>
<comment type="similarity">
    <text evidence="5">Belongs to the Nudix hydrolase family. DCP2 subfamily.</text>
</comment>
<dbReference type="CDD" id="cd03672">
    <property type="entry name" value="NUDIX_Dcp2p_Nudt20"/>
    <property type="match status" value="1"/>
</dbReference>
<dbReference type="PROSITE" id="PS51462">
    <property type="entry name" value="NUDIX"/>
    <property type="match status" value="1"/>
</dbReference>
<dbReference type="InterPro" id="IPR036189">
    <property type="entry name" value="DCP2_BoxA_sf"/>
</dbReference>
<dbReference type="PANTHER" id="PTHR23114">
    <property type="entry name" value="M7GPPPN-MRNA HYDROLASE"/>
    <property type="match status" value="1"/>
</dbReference>
<dbReference type="FunCoup" id="B3M9V9">
    <property type="interactions" value="76"/>
</dbReference>
<evidence type="ECO:0000256" key="3">
    <source>
        <dbReference type="ARBA" id="ARBA00004123"/>
    </source>
</evidence>
<evidence type="ECO:0000256" key="17">
    <source>
        <dbReference type="SAM" id="MobiDB-lite"/>
    </source>
</evidence>
<dbReference type="PROSITE" id="PS00893">
    <property type="entry name" value="NUDIX_BOX"/>
    <property type="match status" value="1"/>
</dbReference>
<feature type="compositionally biased region" description="Low complexity" evidence="17">
    <location>
        <begin position="666"/>
        <end position="680"/>
    </location>
</feature>
<feature type="compositionally biased region" description="Low complexity" evidence="17">
    <location>
        <begin position="108"/>
        <end position="153"/>
    </location>
</feature>
<organism evidence="19 20">
    <name type="scientific">Drosophila ananassae</name>
    <name type="common">Fruit fly</name>
    <dbReference type="NCBI Taxonomy" id="7217"/>
    <lineage>
        <taxon>Eukaryota</taxon>
        <taxon>Metazoa</taxon>
        <taxon>Ecdysozoa</taxon>
        <taxon>Arthropoda</taxon>
        <taxon>Hexapoda</taxon>
        <taxon>Insecta</taxon>
        <taxon>Pterygota</taxon>
        <taxon>Neoptera</taxon>
        <taxon>Endopterygota</taxon>
        <taxon>Diptera</taxon>
        <taxon>Brachycera</taxon>
        <taxon>Muscomorpha</taxon>
        <taxon>Ephydroidea</taxon>
        <taxon>Drosophilidae</taxon>
        <taxon>Drosophila</taxon>
        <taxon>Sophophora</taxon>
    </lineage>
</organism>
<evidence type="ECO:0000256" key="16">
    <source>
        <dbReference type="ARBA" id="ARBA00078183"/>
    </source>
</evidence>
<evidence type="ECO:0000256" key="12">
    <source>
        <dbReference type="ARBA" id="ARBA00023242"/>
    </source>
</evidence>
<dbReference type="SUPFAM" id="SSF140586">
    <property type="entry name" value="Dcp2 domain-like"/>
    <property type="match status" value="1"/>
</dbReference>
<evidence type="ECO:0000256" key="6">
    <source>
        <dbReference type="ARBA" id="ARBA00022490"/>
    </source>
</evidence>
<feature type="compositionally biased region" description="Polar residues" evidence="17">
    <location>
        <begin position="532"/>
        <end position="547"/>
    </location>
</feature>
<gene>
    <name evidence="19" type="primary">Dana\GF10373</name>
    <name evidence="19" type="synonym">dana_GLEANR_10328</name>
    <name evidence="19" type="ORF">GF10373</name>
</gene>
<feature type="compositionally biased region" description="Polar residues" evidence="17">
    <location>
        <begin position="566"/>
        <end position="582"/>
    </location>
</feature>
<dbReference type="FunFam" id="3.90.79.10:FF:000003">
    <property type="entry name" value="M7GpppN-mRNA hydrolase isoform 2"/>
    <property type="match status" value="1"/>
</dbReference>
<comment type="subcellular location">
    <subcellularLocation>
        <location evidence="4">Cytoplasm</location>
        <location evidence="4">P-body</location>
    </subcellularLocation>
    <subcellularLocation>
        <location evidence="3">Nucleus</location>
    </subcellularLocation>
</comment>
<evidence type="ECO:0000256" key="1">
    <source>
        <dbReference type="ARBA" id="ARBA00001936"/>
    </source>
</evidence>
<dbReference type="InterPro" id="IPR044099">
    <property type="entry name" value="Dcp2_NUDIX"/>
</dbReference>
<dbReference type="GO" id="GO:0140933">
    <property type="term" value="F:5'-(N(7)-methylguanosine 5'-triphospho)-[mRNA] hydrolase activity"/>
    <property type="evidence" value="ECO:0007669"/>
    <property type="project" value="UniProtKB-EC"/>
</dbReference>
<dbReference type="InterPro" id="IPR020084">
    <property type="entry name" value="NUDIX_hydrolase_CS"/>
</dbReference>
<evidence type="ECO:0000313" key="20">
    <source>
        <dbReference type="Proteomes" id="UP000007801"/>
    </source>
</evidence>
<evidence type="ECO:0000256" key="11">
    <source>
        <dbReference type="ARBA" id="ARBA00023211"/>
    </source>
</evidence>